<evidence type="ECO:0000313" key="2">
    <source>
        <dbReference type="EMBL" id="RAK78157.1"/>
    </source>
</evidence>
<dbReference type="AlphaFoldDB" id="A0A8G1RQ21"/>
<proteinExistence type="predicted"/>
<dbReference type="GeneID" id="63867406"/>
<feature type="compositionally biased region" description="Basic and acidic residues" evidence="1">
    <location>
        <begin position="12"/>
        <end position="28"/>
    </location>
</feature>
<name>A0A8G1RQ21_9EURO</name>
<keyword evidence="3" id="KW-1185">Reference proteome</keyword>
<sequence length="249" mass="29048">MPFWSRKGSKTKAADSSKPVDKPESVSREEECRERYNYARNRYRRLVPTDTVYKTREQKEVEEWAEQYTKEAALGILILQRLHRLQLLGSLTSERLRRHGETLTKVNDSTPPPAYSKPAQGHPHLEAEVIELRRDYWRHQLRLQGEYRRRPHPASPRMELFLVGHEYKNQYGQPYEFVDSQQECANAGGCCARSCGCCQRGLYAIEAKKDRTSPVYGHCTLECACCIQFRECYVPDERLSPPKTRPLLR</sequence>
<evidence type="ECO:0000256" key="1">
    <source>
        <dbReference type="SAM" id="MobiDB-lite"/>
    </source>
</evidence>
<dbReference type="RefSeq" id="XP_040802167.1">
    <property type="nucleotide sequence ID" value="XM_040950071.1"/>
</dbReference>
<protein>
    <submittedName>
        <fullName evidence="2">Uncharacterized protein</fullName>
    </submittedName>
</protein>
<reference evidence="2 3" key="1">
    <citation type="submission" date="2018-02" db="EMBL/GenBank/DDBJ databases">
        <title>The genomes of Aspergillus section Nigri reveals drivers in fungal speciation.</title>
        <authorList>
            <consortium name="DOE Joint Genome Institute"/>
            <person name="Vesth T.C."/>
            <person name="Nybo J."/>
            <person name="Theobald S."/>
            <person name="Brandl J."/>
            <person name="Frisvad J.C."/>
            <person name="Nielsen K.F."/>
            <person name="Lyhne E.K."/>
            <person name="Kogle M.E."/>
            <person name="Kuo A."/>
            <person name="Riley R."/>
            <person name="Clum A."/>
            <person name="Nolan M."/>
            <person name="Lipzen A."/>
            <person name="Salamov A."/>
            <person name="Henrissat B."/>
            <person name="Wiebenga A."/>
            <person name="De vries R.P."/>
            <person name="Grigoriev I.V."/>
            <person name="Mortensen U.H."/>
            <person name="Andersen M.R."/>
            <person name="Baker S.E."/>
        </authorList>
    </citation>
    <scope>NUCLEOTIDE SEQUENCE [LARGE SCALE GENOMIC DNA]</scope>
    <source>
        <strain evidence="2 3">CBS 313.89</strain>
    </source>
</reference>
<dbReference type="VEuPathDB" id="FungiDB:BO72DRAFT_526943"/>
<dbReference type="OrthoDB" id="4467841at2759"/>
<dbReference type="EMBL" id="KZ824638">
    <property type="protein sequence ID" value="RAK78157.1"/>
    <property type="molecule type" value="Genomic_DNA"/>
</dbReference>
<accession>A0A8G1RQ21</accession>
<evidence type="ECO:0000313" key="3">
    <source>
        <dbReference type="Proteomes" id="UP000249789"/>
    </source>
</evidence>
<feature type="region of interest" description="Disordered" evidence="1">
    <location>
        <begin position="1"/>
        <end position="28"/>
    </location>
</feature>
<organism evidence="2 3">
    <name type="scientific">Aspergillus fijiensis CBS 313.89</name>
    <dbReference type="NCBI Taxonomy" id="1448319"/>
    <lineage>
        <taxon>Eukaryota</taxon>
        <taxon>Fungi</taxon>
        <taxon>Dikarya</taxon>
        <taxon>Ascomycota</taxon>
        <taxon>Pezizomycotina</taxon>
        <taxon>Eurotiomycetes</taxon>
        <taxon>Eurotiomycetidae</taxon>
        <taxon>Eurotiales</taxon>
        <taxon>Aspergillaceae</taxon>
        <taxon>Aspergillus</taxon>
    </lineage>
</organism>
<dbReference type="Proteomes" id="UP000249789">
    <property type="component" value="Unassembled WGS sequence"/>
</dbReference>
<gene>
    <name evidence="2" type="ORF">BO72DRAFT_526943</name>
</gene>